<organism evidence="2 3">
    <name type="scientific">Didymosphaeria variabile</name>
    <dbReference type="NCBI Taxonomy" id="1932322"/>
    <lineage>
        <taxon>Eukaryota</taxon>
        <taxon>Fungi</taxon>
        <taxon>Dikarya</taxon>
        <taxon>Ascomycota</taxon>
        <taxon>Pezizomycotina</taxon>
        <taxon>Dothideomycetes</taxon>
        <taxon>Pleosporomycetidae</taxon>
        <taxon>Pleosporales</taxon>
        <taxon>Massarineae</taxon>
        <taxon>Didymosphaeriaceae</taxon>
        <taxon>Didymosphaeria</taxon>
    </lineage>
</organism>
<sequence length="476" mass="54343">MTTYFYRNPDGSEYIRVLPNVAPVYFATALVPGSALESHWQRMGAQPTFPNNMIDHGPDDYSIALDDEWHETDDGYYSDSAEKPLGGGYFDSPTSGGSPFGMMSLGLPLMPQYGGDMLEYPNLELIRDHHSLRSLLPYIQPARFQNSLFGPTLDIVEEGTDHKFAAAVPKKMLALFCGRKMLNRFLRTLEREDNEKWVGGPVGQELRFPRHHVNHIGVKIVIAWMHRACRTPKEEMKQIRIPKNLFAALSLARALTAFGLHSDANRVDMFIANHHYQRPMYPNEIFSIWNCLPKDSKYIYRMIADLRKKRCEYESGNTNALKDAEKVLAFLEEHPELKARLDDKDYNDREEHRPFFGTEWCQRAALQTQQMLAGSENMKDGETLMSGEWHGKSARPQLRGKTRRSGRPRNDQDKGRPQPRKPMTSLKNHEPKIAPAAWPQFEKVVVLKIVDAHEKAPGDADEATDSTYGSEDKPPR</sequence>
<dbReference type="GeneID" id="80913611"/>
<evidence type="ECO:0000313" key="2">
    <source>
        <dbReference type="EMBL" id="KAJ4348703.1"/>
    </source>
</evidence>
<protein>
    <submittedName>
        <fullName evidence="2">Uncharacterized protein</fullName>
    </submittedName>
</protein>
<feature type="region of interest" description="Disordered" evidence="1">
    <location>
        <begin position="454"/>
        <end position="476"/>
    </location>
</feature>
<dbReference type="Proteomes" id="UP001140513">
    <property type="component" value="Unassembled WGS sequence"/>
</dbReference>
<dbReference type="RefSeq" id="XP_056068091.1">
    <property type="nucleotide sequence ID" value="XM_056218826.1"/>
</dbReference>
<accession>A0A9W9C7W3</accession>
<dbReference type="AlphaFoldDB" id="A0A9W9C7W3"/>
<proteinExistence type="predicted"/>
<evidence type="ECO:0000256" key="1">
    <source>
        <dbReference type="SAM" id="MobiDB-lite"/>
    </source>
</evidence>
<keyword evidence="3" id="KW-1185">Reference proteome</keyword>
<reference evidence="2" key="1">
    <citation type="submission" date="2022-10" db="EMBL/GenBank/DDBJ databases">
        <title>Tapping the CABI collections for fungal endophytes: first genome assemblies for Collariella, Neodidymelliopsis, Ascochyta clinopodiicola, Didymella pomorum, Didymosphaeria variabile, Neocosmospora piperis and Neocucurbitaria cava.</title>
        <authorList>
            <person name="Hill R."/>
        </authorList>
    </citation>
    <scope>NUCLEOTIDE SEQUENCE</scope>
    <source>
        <strain evidence="2">IMI 356815</strain>
    </source>
</reference>
<evidence type="ECO:0000313" key="3">
    <source>
        <dbReference type="Proteomes" id="UP001140513"/>
    </source>
</evidence>
<name>A0A9W9C7W3_9PLEO</name>
<comment type="caution">
    <text evidence="2">The sequence shown here is derived from an EMBL/GenBank/DDBJ whole genome shotgun (WGS) entry which is preliminary data.</text>
</comment>
<gene>
    <name evidence="2" type="ORF">N0V89_010081</name>
</gene>
<feature type="compositionally biased region" description="Basic residues" evidence="1">
    <location>
        <begin position="398"/>
        <end position="407"/>
    </location>
</feature>
<dbReference type="OrthoDB" id="3793524at2759"/>
<feature type="region of interest" description="Disordered" evidence="1">
    <location>
        <begin position="381"/>
        <end position="438"/>
    </location>
</feature>
<dbReference type="EMBL" id="JAPEUX010000007">
    <property type="protein sequence ID" value="KAJ4348703.1"/>
    <property type="molecule type" value="Genomic_DNA"/>
</dbReference>